<dbReference type="InterPro" id="IPR000055">
    <property type="entry name" value="Restrct_endonuc_typeI_TRD"/>
</dbReference>
<comment type="similarity">
    <text evidence="1">Belongs to the type-I restriction system S methylase family.</text>
</comment>
<feature type="domain" description="Type I restriction modification DNA specificity" evidence="5">
    <location>
        <begin position="17"/>
        <end position="190"/>
    </location>
</feature>
<keyword evidence="4" id="KW-0175">Coiled coil</keyword>
<dbReference type="GeneID" id="58050037"/>
<evidence type="ECO:0000256" key="3">
    <source>
        <dbReference type="ARBA" id="ARBA00023125"/>
    </source>
</evidence>
<accession>A0ABM7FRU3</accession>
<keyword evidence="3" id="KW-0238">DNA-binding</keyword>
<sequence length="417" mass="48979">MTEQQTTPELRFSEFKEEWKLENLGNLADIVRGASPRPIKDSKWFDDNSDIGWLRISDVTQQNGKIKFLQQHLSNEGQKKTRVLYEPHLLLSIAASVGKPVINYVKTGVHDGFLIFMRPKFNLYFMFNWLENFQLKWNKYGQPGSQVNLNSDLVKSQNIYIPKSYEEQEKMGIFFNKLDQHIELEEQKLALFEQQKKGYMQKIFSQELCFTKLSSSNTQKCLKIKDLFNIIDGDRGKNYPNEKDFYNQGYTLFLDTGNVTKKGFSFTKNRFINKEKDDLLRNGKLELNDFVITSRGTLGNIGFYSQDIHLQYSNMRINSAMLILRPIDKMFDYSYLYFLLRDDAINTFMKHYRVGSAQPHITKKDFGNMKINVTTDINEQKKIANFLERIDRLVINQGNKVETLKRRKQGLLQKMFV</sequence>
<dbReference type="InterPro" id="IPR044946">
    <property type="entry name" value="Restrct_endonuc_typeI_TRD_sf"/>
</dbReference>
<gene>
    <name evidence="6" type="primary">hsdS</name>
    <name evidence="6" type="ORF">JMUB590_0256</name>
</gene>
<dbReference type="PANTHER" id="PTHR30408:SF12">
    <property type="entry name" value="TYPE I RESTRICTION ENZYME MJAVIII SPECIFICITY SUBUNIT"/>
    <property type="match status" value="1"/>
</dbReference>
<evidence type="ECO:0000313" key="7">
    <source>
        <dbReference type="Proteomes" id="UP000274772"/>
    </source>
</evidence>
<evidence type="ECO:0000256" key="1">
    <source>
        <dbReference type="ARBA" id="ARBA00010923"/>
    </source>
</evidence>
<dbReference type="Pfam" id="PF01420">
    <property type="entry name" value="Methylase_S"/>
    <property type="match status" value="2"/>
</dbReference>
<keyword evidence="2" id="KW-0680">Restriction system</keyword>
<name>A0ABM7FRU3_9STAP</name>
<dbReference type="CDD" id="cd17283">
    <property type="entry name" value="RMtype1_S_Hpy180ORF7835P_TRD2-CR2_like"/>
    <property type="match status" value="1"/>
</dbReference>
<protein>
    <submittedName>
        <fullName evidence="6">Type I restriction-modification system, specificity subunit S</fullName>
    </submittedName>
</protein>
<dbReference type="Gene3D" id="3.90.220.20">
    <property type="entry name" value="DNA methylase specificity domains"/>
    <property type="match status" value="2"/>
</dbReference>
<evidence type="ECO:0000256" key="4">
    <source>
        <dbReference type="SAM" id="Coils"/>
    </source>
</evidence>
<dbReference type="Proteomes" id="UP000274772">
    <property type="component" value="Chromosome"/>
</dbReference>
<dbReference type="InterPro" id="IPR052021">
    <property type="entry name" value="Type-I_RS_S_subunit"/>
</dbReference>
<dbReference type="PANTHER" id="PTHR30408">
    <property type="entry name" value="TYPE-1 RESTRICTION ENZYME ECOKI SPECIFICITY PROTEIN"/>
    <property type="match status" value="1"/>
</dbReference>
<feature type="coiled-coil region" evidence="4">
    <location>
        <begin position="175"/>
        <end position="202"/>
    </location>
</feature>
<proteinExistence type="inferred from homology"/>
<evidence type="ECO:0000313" key="6">
    <source>
        <dbReference type="EMBL" id="BBD91366.1"/>
    </source>
</evidence>
<feature type="domain" description="Type I restriction modification DNA specificity" evidence="5">
    <location>
        <begin position="223"/>
        <end position="397"/>
    </location>
</feature>
<evidence type="ECO:0000256" key="2">
    <source>
        <dbReference type="ARBA" id="ARBA00022747"/>
    </source>
</evidence>
<dbReference type="EMBL" id="AP018586">
    <property type="protein sequence ID" value="BBD91366.1"/>
    <property type="molecule type" value="Genomic_DNA"/>
</dbReference>
<dbReference type="RefSeq" id="WP_002444637.1">
    <property type="nucleotide sequence ID" value="NZ_AP018585.1"/>
</dbReference>
<evidence type="ECO:0000259" key="5">
    <source>
        <dbReference type="Pfam" id="PF01420"/>
    </source>
</evidence>
<keyword evidence="7" id="KW-1185">Reference proteome</keyword>
<reference evidence="6 7" key="1">
    <citation type="submission" date="2018-05" db="EMBL/GenBank/DDBJ databases">
        <title>Complete genome sequencing of three human clinical isolates of Staphylococcus caprae reveals virulence factors similar to those of S. epidermidis and S. capitis.</title>
        <authorList>
            <person name="Watanabe S."/>
            <person name="Cui L."/>
        </authorList>
    </citation>
    <scope>NUCLEOTIDE SEQUENCE [LARGE SCALE GENOMIC DNA]</scope>
    <source>
        <strain evidence="6 7">JMUB590</strain>
    </source>
</reference>
<organism evidence="6 7">
    <name type="scientific">Staphylococcus caprae</name>
    <dbReference type="NCBI Taxonomy" id="29380"/>
    <lineage>
        <taxon>Bacteria</taxon>
        <taxon>Bacillati</taxon>
        <taxon>Bacillota</taxon>
        <taxon>Bacilli</taxon>
        <taxon>Bacillales</taxon>
        <taxon>Staphylococcaceae</taxon>
        <taxon>Staphylococcus</taxon>
    </lineage>
</organism>
<dbReference type="SUPFAM" id="SSF116734">
    <property type="entry name" value="DNA methylase specificity domain"/>
    <property type="match status" value="2"/>
</dbReference>
<dbReference type="Gene3D" id="1.10.287.1120">
    <property type="entry name" value="Bipartite methylase S protein"/>
    <property type="match status" value="1"/>
</dbReference>